<dbReference type="Pfam" id="PF05974">
    <property type="entry name" value="DUF892"/>
    <property type="match status" value="1"/>
</dbReference>
<dbReference type="Proteomes" id="UP000186309">
    <property type="component" value="Chromosome"/>
</dbReference>
<dbReference type="OrthoDB" id="9795056at2"/>
<dbReference type="InterPro" id="IPR047114">
    <property type="entry name" value="YciF"/>
</dbReference>
<accession>A0A1U7CRB9</accession>
<dbReference type="PANTHER" id="PTHR30565:SF9">
    <property type="entry name" value="PROTEIN YCIF"/>
    <property type="match status" value="1"/>
</dbReference>
<dbReference type="Gene3D" id="1.20.1260.10">
    <property type="match status" value="1"/>
</dbReference>
<gene>
    <name evidence="1" type="ORF">BSF38_03002</name>
</gene>
<dbReference type="CDD" id="cd07909">
    <property type="entry name" value="YciF"/>
    <property type="match status" value="1"/>
</dbReference>
<proteinExistence type="predicted"/>
<reference evidence="2" key="1">
    <citation type="submission" date="2016-12" db="EMBL/GenBank/DDBJ databases">
        <title>Comparative genomics of four Isosphaeraceae planctomycetes: a common pool of plasmids and glycoside hydrolase genes.</title>
        <authorList>
            <person name="Ivanova A."/>
        </authorList>
    </citation>
    <scope>NUCLEOTIDE SEQUENCE [LARGE SCALE GENOMIC DNA]</scope>
    <source>
        <strain evidence="2">PX4</strain>
    </source>
</reference>
<keyword evidence="2" id="KW-1185">Reference proteome</keyword>
<dbReference type="PANTHER" id="PTHR30565">
    <property type="entry name" value="PROTEIN YCIF"/>
    <property type="match status" value="1"/>
</dbReference>
<dbReference type="KEGG" id="pbor:BSF38_03002"/>
<dbReference type="InterPro" id="IPR010287">
    <property type="entry name" value="DUF892_YciF-like"/>
</dbReference>
<dbReference type="AlphaFoldDB" id="A0A1U7CRB9"/>
<dbReference type="EMBL" id="CP019082">
    <property type="protein sequence ID" value="APW61487.1"/>
    <property type="molecule type" value="Genomic_DNA"/>
</dbReference>
<organism evidence="1 2">
    <name type="scientific">Paludisphaera borealis</name>
    <dbReference type="NCBI Taxonomy" id="1387353"/>
    <lineage>
        <taxon>Bacteria</taxon>
        <taxon>Pseudomonadati</taxon>
        <taxon>Planctomycetota</taxon>
        <taxon>Planctomycetia</taxon>
        <taxon>Isosphaerales</taxon>
        <taxon>Isosphaeraceae</taxon>
        <taxon>Paludisphaera</taxon>
    </lineage>
</organism>
<dbReference type="RefSeq" id="WP_076346874.1">
    <property type="nucleotide sequence ID" value="NZ_CP019082.1"/>
</dbReference>
<dbReference type="SUPFAM" id="SSF47240">
    <property type="entry name" value="Ferritin-like"/>
    <property type="match status" value="1"/>
</dbReference>
<dbReference type="InterPro" id="IPR009078">
    <property type="entry name" value="Ferritin-like_SF"/>
</dbReference>
<sequence length="164" mass="18320">MKIQTLSDLMIDVVRDTFDAEKQLLKALPKMARTASSPHLRKAFEKHLEETKLHVHRLEEVLELLGQPIRAKKCRAMQGLLDEGKEILELDAPPDVKDAAMIAAAQKVEHYEIASYGCLCTWAGLLGEIRIKKLLGDSLAEEKRTDDLLTEIAENVVNAVTVAH</sequence>
<evidence type="ECO:0000313" key="2">
    <source>
        <dbReference type="Proteomes" id="UP000186309"/>
    </source>
</evidence>
<name>A0A1U7CRB9_9BACT</name>
<protein>
    <submittedName>
        <fullName evidence="1">Uncharacterized protein</fullName>
    </submittedName>
</protein>
<dbReference type="STRING" id="1387353.BSF38_03002"/>
<evidence type="ECO:0000313" key="1">
    <source>
        <dbReference type="EMBL" id="APW61487.1"/>
    </source>
</evidence>
<dbReference type="InterPro" id="IPR012347">
    <property type="entry name" value="Ferritin-like"/>
</dbReference>